<comment type="similarity">
    <text evidence="6">Belongs to the sirtuin family. Class IV subfamily.</text>
</comment>
<dbReference type="EC" id="2.3.1.286" evidence="1"/>
<feature type="active site" description="Proton acceptor" evidence="7">
    <location>
        <position position="145"/>
    </location>
</feature>
<dbReference type="InterPro" id="IPR026590">
    <property type="entry name" value="Ssirtuin_cat_dom"/>
</dbReference>
<feature type="binding site" evidence="7">
    <location>
        <position position="189"/>
    </location>
    <ligand>
        <name>Zn(2+)</name>
        <dbReference type="ChEBI" id="CHEBI:29105"/>
    </ligand>
</feature>
<dbReference type="GO" id="GO:0046872">
    <property type="term" value="F:metal ion binding"/>
    <property type="evidence" value="ECO:0007669"/>
    <property type="project" value="UniProtKB-KW"/>
</dbReference>
<evidence type="ECO:0000256" key="3">
    <source>
        <dbReference type="ARBA" id="ARBA00022723"/>
    </source>
</evidence>
<name>A0A448WAQ7_9PLAT</name>
<dbReference type="GO" id="GO:0005634">
    <property type="term" value="C:nucleus"/>
    <property type="evidence" value="ECO:0007669"/>
    <property type="project" value="TreeGrafter"/>
</dbReference>
<dbReference type="InterPro" id="IPR050134">
    <property type="entry name" value="NAD-dep_sirtuin_deacylases"/>
</dbReference>
<dbReference type="EMBL" id="CAAALY010001187">
    <property type="protein sequence ID" value="VEL07177.1"/>
    <property type="molecule type" value="Genomic_DNA"/>
</dbReference>
<evidence type="ECO:0000259" key="8">
    <source>
        <dbReference type="PROSITE" id="PS50305"/>
    </source>
</evidence>
<dbReference type="OrthoDB" id="2919105at2759"/>
<dbReference type="Pfam" id="PF02146">
    <property type="entry name" value="SIR2"/>
    <property type="match status" value="1"/>
</dbReference>
<dbReference type="PANTHER" id="PTHR11085:SF12">
    <property type="entry name" value="NAD-DEPENDENT PROTEIN DEACYLASE SIRTUIN-6"/>
    <property type="match status" value="1"/>
</dbReference>
<keyword evidence="2" id="KW-0808">Transferase</keyword>
<dbReference type="GO" id="GO:0003714">
    <property type="term" value="F:transcription corepressor activity"/>
    <property type="evidence" value="ECO:0007669"/>
    <property type="project" value="TreeGrafter"/>
</dbReference>
<dbReference type="PROSITE" id="PS50305">
    <property type="entry name" value="SIRTUIN"/>
    <property type="match status" value="1"/>
</dbReference>
<evidence type="ECO:0000256" key="1">
    <source>
        <dbReference type="ARBA" id="ARBA00012928"/>
    </source>
</evidence>
<evidence type="ECO:0000313" key="9">
    <source>
        <dbReference type="EMBL" id="VEL07177.1"/>
    </source>
</evidence>
<accession>A0A448WAQ7</accession>
<dbReference type="InterPro" id="IPR029035">
    <property type="entry name" value="DHS-like_NAD/FAD-binding_dom"/>
</dbReference>
<evidence type="ECO:0000256" key="6">
    <source>
        <dbReference type="ARBA" id="ARBA00038170"/>
    </source>
</evidence>
<dbReference type="Gene3D" id="3.40.50.1220">
    <property type="entry name" value="TPP-binding domain"/>
    <property type="match status" value="1"/>
</dbReference>
<keyword evidence="10" id="KW-1185">Reference proteome</keyword>
<dbReference type="InterPro" id="IPR003000">
    <property type="entry name" value="Sirtuin"/>
</dbReference>
<dbReference type="GO" id="GO:0046969">
    <property type="term" value="F:histone H3K9 deacetylase activity, NAD-dependent"/>
    <property type="evidence" value="ECO:0007669"/>
    <property type="project" value="TreeGrafter"/>
</dbReference>
<keyword evidence="4 7" id="KW-0862">Zinc</keyword>
<dbReference type="FunFam" id="3.40.50.1220:FF:000038">
    <property type="entry name" value="NAD-dependent protein deacetylase sirtuin-6 isoform X2"/>
    <property type="match status" value="1"/>
</dbReference>
<keyword evidence="5" id="KW-0520">NAD</keyword>
<dbReference type="GO" id="GO:0070403">
    <property type="term" value="F:NAD+ binding"/>
    <property type="evidence" value="ECO:0007669"/>
    <property type="project" value="InterPro"/>
</dbReference>
<dbReference type="SUPFAM" id="SSF52467">
    <property type="entry name" value="DHS-like NAD/FAD-binding domain"/>
    <property type="match status" value="1"/>
</dbReference>
<feature type="binding site" evidence="7">
    <location>
        <position position="153"/>
    </location>
    <ligand>
        <name>Zn(2+)</name>
        <dbReference type="ChEBI" id="CHEBI:29105"/>
    </ligand>
</feature>
<evidence type="ECO:0000256" key="4">
    <source>
        <dbReference type="ARBA" id="ARBA00022833"/>
    </source>
</evidence>
<evidence type="ECO:0000256" key="7">
    <source>
        <dbReference type="PROSITE-ProRule" id="PRU00236"/>
    </source>
</evidence>
<organism evidence="9 10">
    <name type="scientific">Protopolystoma xenopodis</name>
    <dbReference type="NCBI Taxonomy" id="117903"/>
    <lineage>
        <taxon>Eukaryota</taxon>
        <taxon>Metazoa</taxon>
        <taxon>Spiralia</taxon>
        <taxon>Lophotrochozoa</taxon>
        <taxon>Platyhelminthes</taxon>
        <taxon>Monogenea</taxon>
        <taxon>Polyopisthocotylea</taxon>
        <taxon>Polystomatidea</taxon>
        <taxon>Polystomatidae</taxon>
        <taxon>Protopolystoma</taxon>
    </lineage>
</organism>
<reference evidence="9" key="1">
    <citation type="submission" date="2018-11" db="EMBL/GenBank/DDBJ databases">
        <authorList>
            <consortium name="Pathogen Informatics"/>
        </authorList>
    </citation>
    <scope>NUCLEOTIDE SEQUENCE</scope>
</reference>
<evidence type="ECO:0000256" key="2">
    <source>
        <dbReference type="ARBA" id="ARBA00022679"/>
    </source>
</evidence>
<protein>
    <recommendedName>
        <fullName evidence="1">protein acetyllysine N-acetyltransferase</fullName>
        <ecNumber evidence="1">2.3.1.286</ecNumber>
    </recommendedName>
</protein>
<keyword evidence="3 7" id="KW-0479">Metal-binding</keyword>
<dbReference type="GO" id="GO:0000122">
    <property type="term" value="P:negative regulation of transcription by RNA polymerase II"/>
    <property type="evidence" value="ECO:0007669"/>
    <property type="project" value="TreeGrafter"/>
</dbReference>
<sequence length="289" mass="32223">MRLVASPLLSSPMSVDYSAGLSPYANKGLCGQPELYDSKEDFDLNIERLATLIRSSTYTVVHTGAGISTSVGIPDFRGPKGVWTLENKGEIPNVDMTFERASPSLTHNALVALEKSNYIHYVITQNVDGLNLRSGFPRNRLSILHGDMFIDSCTTCRSSYIRKSKPSPTMRQRFTGFMCCRVKRKGIFCRGKLHDTILDWEDSLPEPDYYLALEHSRRAQLHICLGTSLQIFPSANLPIVTAKASNLFAYSAKRRKLNNDVKFNESNAVSSKLEAHHPCMAEHSMDSNG</sequence>
<evidence type="ECO:0000313" key="10">
    <source>
        <dbReference type="Proteomes" id="UP000784294"/>
    </source>
</evidence>
<dbReference type="PANTHER" id="PTHR11085">
    <property type="entry name" value="NAD-DEPENDENT PROTEIN DEACYLASE SIRTUIN-5, MITOCHONDRIAL-RELATED"/>
    <property type="match status" value="1"/>
</dbReference>
<gene>
    <name evidence="9" type="ORF">PXEA_LOCUS617</name>
</gene>
<comment type="caution">
    <text evidence="9">The sequence shown here is derived from an EMBL/GenBank/DDBJ whole genome shotgun (WGS) entry which is preliminary data.</text>
</comment>
<dbReference type="AlphaFoldDB" id="A0A448WAQ7"/>
<dbReference type="Proteomes" id="UP000784294">
    <property type="component" value="Unassembled WGS sequence"/>
</dbReference>
<feature type="binding site" evidence="7">
    <location>
        <position position="180"/>
    </location>
    <ligand>
        <name>Zn(2+)</name>
        <dbReference type="ChEBI" id="CHEBI:29105"/>
    </ligand>
</feature>
<feature type="binding site" evidence="7">
    <location>
        <position position="156"/>
    </location>
    <ligand>
        <name>Zn(2+)</name>
        <dbReference type="ChEBI" id="CHEBI:29105"/>
    </ligand>
</feature>
<proteinExistence type="inferred from homology"/>
<feature type="domain" description="Deacetylase sirtuin-type" evidence="8">
    <location>
        <begin position="39"/>
        <end position="286"/>
    </location>
</feature>
<dbReference type="Gene3D" id="2.20.28.200">
    <property type="match status" value="1"/>
</dbReference>
<evidence type="ECO:0000256" key="5">
    <source>
        <dbReference type="ARBA" id="ARBA00023027"/>
    </source>
</evidence>